<protein>
    <submittedName>
        <fullName evidence="4">Serine/threonine-protein phosphatase</fullName>
    </submittedName>
</protein>
<dbReference type="Gene3D" id="3.60.40.10">
    <property type="entry name" value="PPM-type phosphatase domain"/>
    <property type="match status" value="1"/>
</dbReference>
<keyword evidence="2" id="KW-1133">Transmembrane helix</keyword>
<evidence type="ECO:0000313" key="4">
    <source>
        <dbReference type="EMBL" id="MCW6038557.1"/>
    </source>
</evidence>
<dbReference type="Pfam" id="PF13672">
    <property type="entry name" value="PP2C_2"/>
    <property type="match status" value="1"/>
</dbReference>
<dbReference type="RefSeq" id="WP_265266467.1">
    <property type="nucleotide sequence ID" value="NZ_JAIHOM010000147.1"/>
</dbReference>
<accession>A0ABT3LAL6</accession>
<gene>
    <name evidence="4" type="ORF">K4A83_20090</name>
</gene>
<dbReference type="SUPFAM" id="SSF81606">
    <property type="entry name" value="PP2C-like"/>
    <property type="match status" value="1"/>
</dbReference>
<dbReference type="CDD" id="cd00143">
    <property type="entry name" value="PP2Cc"/>
    <property type="match status" value="1"/>
</dbReference>
<dbReference type="InterPro" id="IPR001932">
    <property type="entry name" value="PPM-type_phosphatase-like_dom"/>
</dbReference>
<sequence length="683" mass="75147">MNRSLPATPTPVYLWSVGSVAARILPPNVMEGRYKVLHPQVWQDIYPERSPYIPDPLPDSWQPYLRLYPQRLHLPEIYGTCSVEGETVLLLKHIPVDAKGKLYPSLEQAWQEASVIRQVYWLWQILDLWTPLTEQGMAASLFDLENLRVQGWCLRLRELFHQPPFNRHPRTGGIATATTRSVATLQGLAEVLTPLVQRAKSPIVPPLQTLLTQLQQDKVSLSVLRQSLNQLLLEQAAHQPLRIAVASGTDSGPQQAHNEDSHYPTALELVRNGSPGPLSLNHHCLIVCDGIGGHEGGEVASQLAVQSLKLQVQALLTELQENPEVMSPDVVADQLSAMIRIANNLICSRNNDQKREARRRMATTLVMAVQLPQQVNLGGDVVGNGHEWYIAHVGDSRAYWLTERYCQPLTVDDDVITREVRLGRSLSHIAAQRPDAGALTQALGTREAERLRPTIRRFILEEDGILLLCSDGLSDNGLLEQAWPEFVPQVLTGKLTIEAAVDFLIQLANQNNGHDNTSIVAAACGVSAQYPVLMNLAELTGTPSETPPVPQVEVKPPEPAPATVTPSIVEGNGQSPPPVEEKTTEEEGATEPPLRPDYELPSFFEEMQANLAQNREEEEEVAPPQRGGNSGFLWIIGVVLLIGAATFGVLTLRPQLFPDVPEELPSPGVEESGESTEESGETP</sequence>
<keyword evidence="5" id="KW-1185">Reference proteome</keyword>
<evidence type="ECO:0000313" key="5">
    <source>
        <dbReference type="Proteomes" id="UP001526426"/>
    </source>
</evidence>
<dbReference type="InterPro" id="IPR036457">
    <property type="entry name" value="PPM-type-like_dom_sf"/>
</dbReference>
<comment type="caution">
    <text evidence="4">The sequence shown here is derived from an EMBL/GenBank/DDBJ whole genome shotgun (WGS) entry which is preliminary data.</text>
</comment>
<dbReference type="PROSITE" id="PS51746">
    <property type="entry name" value="PPM_2"/>
    <property type="match status" value="1"/>
</dbReference>
<dbReference type="EMBL" id="JAIHOM010000147">
    <property type="protein sequence ID" value="MCW6038557.1"/>
    <property type="molecule type" value="Genomic_DNA"/>
</dbReference>
<dbReference type="SMART" id="SM00332">
    <property type="entry name" value="PP2Cc"/>
    <property type="match status" value="1"/>
</dbReference>
<keyword evidence="2" id="KW-0812">Transmembrane</keyword>
<reference evidence="4 5" key="1">
    <citation type="submission" date="2021-08" db="EMBL/GenBank/DDBJ databases">
        <title>Draft genome sequence of Spirulina subsalsa with high tolerance to salinity and hype-accumulation of phycocyanin.</title>
        <authorList>
            <person name="Pei H."/>
            <person name="Jiang L."/>
        </authorList>
    </citation>
    <scope>NUCLEOTIDE SEQUENCE [LARGE SCALE GENOMIC DNA]</scope>
    <source>
        <strain evidence="4 5">FACHB-351</strain>
    </source>
</reference>
<organism evidence="4 5">
    <name type="scientific">Spirulina subsalsa FACHB-351</name>
    <dbReference type="NCBI Taxonomy" id="234711"/>
    <lineage>
        <taxon>Bacteria</taxon>
        <taxon>Bacillati</taxon>
        <taxon>Cyanobacteriota</taxon>
        <taxon>Cyanophyceae</taxon>
        <taxon>Spirulinales</taxon>
        <taxon>Spirulinaceae</taxon>
        <taxon>Spirulina</taxon>
    </lineage>
</organism>
<evidence type="ECO:0000259" key="3">
    <source>
        <dbReference type="PROSITE" id="PS51746"/>
    </source>
</evidence>
<feature type="region of interest" description="Disordered" evidence="1">
    <location>
        <begin position="658"/>
        <end position="683"/>
    </location>
</feature>
<dbReference type="SMART" id="SM00331">
    <property type="entry name" value="PP2C_SIG"/>
    <property type="match status" value="1"/>
</dbReference>
<feature type="compositionally biased region" description="Acidic residues" evidence="1">
    <location>
        <begin position="671"/>
        <end position="683"/>
    </location>
</feature>
<feature type="domain" description="PPM-type phosphatase" evidence="3">
    <location>
        <begin position="264"/>
        <end position="524"/>
    </location>
</feature>
<evidence type="ECO:0000256" key="1">
    <source>
        <dbReference type="SAM" id="MobiDB-lite"/>
    </source>
</evidence>
<name>A0ABT3LAL6_9CYAN</name>
<feature type="transmembrane region" description="Helical" evidence="2">
    <location>
        <begin position="631"/>
        <end position="652"/>
    </location>
</feature>
<feature type="region of interest" description="Disordered" evidence="1">
    <location>
        <begin position="541"/>
        <end position="597"/>
    </location>
</feature>
<proteinExistence type="predicted"/>
<evidence type="ECO:0000256" key="2">
    <source>
        <dbReference type="SAM" id="Phobius"/>
    </source>
</evidence>
<keyword evidence="2" id="KW-0472">Membrane</keyword>
<dbReference type="Proteomes" id="UP001526426">
    <property type="component" value="Unassembled WGS sequence"/>
</dbReference>